<keyword evidence="3" id="KW-1185">Reference proteome</keyword>
<protein>
    <submittedName>
        <fullName evidence="2">Uncharacterized protein</fullName>
    </submittedName>
</protein>
<proteinExistence type="predicted"/>
<feature type="transmembrane region" description="Helical" evidence="1">
    <location>
        <begin position="20"/>
        <end position="39"/>
    </location>
</feature>
<evidence type="ECO:0000256" key="1">
    <source>
        <dbReference type="SAM" id="Phobius"/>
    </source>
</evidence>
<evidence type="ECO:0000313" key="3">
    <source>
        <dbReference type="Proteomes" id="UP001328107"/>
    </source>
</evidence>
<organism evidence="2 3">
    <name type="scientific">Pristionchus mayeri</name>
    <dbReference type="NCBI Taxonomy" id="1317129"/>
    <lineage>
        <taxon>Eukaryota</taxon>
        <taxon>Metazoa</taxon>
        <taxon>Ecdysozoa</taxon>
        <taxon>Nematoda</taxon>
        <taxon>Chromadorea</taxon>
        <taxon>Rhabditida</taxon>
        <taxon>Rhabditina</taxon>
        <taxon>Diplogasteromorpha</taxon>
        <taxon>Diplogasteroidea</taxon>
        <taxon>Neodiplogasteridae</taxon>
        <taxon>Pristionchus</taxon>
    </lineage>
</organism>
<keyword evidence="1" id="KW-1133">Transmembrane helix</keyword>
<feature type="transmembrane region" description="Helical" evidence="1">
    <location>
        <begin position="126"/>
        <end position="143"/>
    </location>
</feature>
<dbReference type="EMBL" id="BTRK01000005">
    <property type="protein sequence ID" value="GMR54978.1"/>
    <property type="molecule type" value="Genomic_DNA"/>
</dbReference>
<accession>A0AAN5D1T3</accession>
<comment type="caution">
    <text evidence="2">The sequence shown here is derived from an EMBL/GenBank/DDBJ whole genome shotgun (WGS) entry which is preliminary data.</text>
</comment>
<keyword evidence="1" id="KW-0472">Membrane</keyword>
<keyword evidence="1" id="KW-0812">Transmembrane</keyword>
<dbReference type="Proteomes" id="UP001328107">
    <property type="component" value="Unassembled WGS sequence"/>
</dbReference>
<sequence length="160" mass="18583">IRTISLIPFQMFLLQYYSRYHSAVNQLLIFGIPICFSIFQVNRYNGPALCSRKCLLTAEYVKCFTGFTNIFMSGFFILKGRLSTFFPLIVFAHEIVYVPCELIRFLPVSAIVSREMFIFVQESDGFWWWIVAAFATVLLIIDVKTKAKPPQNSYQNETFV</sequence>
<feature type="transmembrane region" description="Helical" evidence="1">
    <location>
        <begin position="85"/>
        <end position="106"/>
    </location>
</feature>
<reference evidence="3" key="1">
    <citation type="submission" date="2022-10" db="EMBL/GenBank/DDBJ databases">
        <title>Genome assembly of Pristionchus species.</title>
        <authorList>
            <person name="Yoshida K."/>
            <person name="Sommer R.J."/>
        </authorList>
    </citation>
    <scope>NUCLEOTIDE SEQUENCE [LARGE SCALE GENOMIC DNA]</scope>
    <source>
        <strain evidence="3">RS5460</strain>
    </source>
</reference>
<feature type="transmembrane region" description="Helical" evidence="1">
    <location>
        <begin position="59"/>
        <end position="78"/>
    </location>
</feature>
<name>A0AAN5D1T3_9BILA</name>
<evidence type="ECO:0000313" key="2">
    <source>
        <dbReference type="EMBL" id="GMR54978.1"/>
    </source>
</evidence>
<dbReference type="AlphaFoldDB" id="A0AAN5D1T3"/>
<gene>
    <name evidence="2" type="ORF">PMAYCL1PPCAC_25173</name>
</gene>
<feature type="non-terminal residue" evidence="2">
    <location>
        <position position="1"/>
    </location>
</feature>